<protein>
    <submittedName>
        <fullName evidence="5">Cupin domain-containing protein</fullName>
    </submittedName>
</protein>
<proteinExistence type="predicted"/>
<dbReference type="EMBL" id="WOEY01000130">
    <property type="protein sequence ID" value="NPT46089.1"/>
    <property type="molecule type" value="Genomic_DNA"/>
</dbReference>
<sequence>MLTQGAVSATSVNPDGANAGTAGAHCARIVPVILAGGSGTRLWPLSRENYPKQLIDVVGSDSLLQATARRMDGFPAGWNVDASPIIVCGEEHRFVITEQLLENGMAARLIVEPARRDTAPALTLAASLACANGDDAILIVMPADHSIADVPALQGALECAARYAERGAIATLGVPPTRPDTGFGYIRVGATLPDGGHAIDGFVEKPAEEIAAQYVAAGTYWWNAGLFVVRARVWLDTLKRLQPEMHAACERAFVDGRTEGAYFRPLVDAFLSSPADSIDYAVMERLTDLSAADAVDEAAATHDADPQAGAGANPSGVVVRLDAGWSDLGSWDAVWAAMEKDANGNAGRGRVAFEGAVSSYAHSEGRLVACVGTTNVVVVETADAVLVVDRSHVQDVKGLVSRIKAQHAPEADAHRKVRRPWGFYDSIDHGERFQVKRIVVTPGAKLSLQLHHHRAEHWVVVRGTALVTRGEEQFLLSENESTYIPLGTRHRLENPGKVPLEIIEIQSGTYLGEDDIVRFNDNYGRCP</sequence>
<dbReference type="InterPro" id="IPR051161">
    <property type="entry name" value="Mannose-6P_isomerase_type2"/>
</dbReference>
<dbReference type="Pfam" id="PF22640">
    <property type="entry name" value="ManC_GMP_beta-helix"/>
    <property type="match status" value="1"/>
</dbReference>
<evidence type="ECO:0000259" key="2">
    <source>
        <dbReference type="Pfam" id="PF01050"/>
    </source>
</evidence>
<dbReference type="EMBL" id="WOEY01000027">
    <property type="protein sequence ID" value="NPT41079.1"/>
    <property type="molecule type" value="Genomic_DNA"/>
</dbReference>
<organism evidence="5 6">
    <name type="scientific">Paraburkholderia solitsugae</name>
    <dbReference type="NCBI Taxonomy" id="2675748"/>
    <lineage>
        <taxon>Bacteria</taxon>
        <taxon>Pseudomonadati</taxon>
        <taxon>Pseudomonadota</taxon>
        <taxon>Betaproteobacteria</taxon>
        <taxon>Burkholderiales</taxon>
        <taxon>Burkholderiaceae</taxon>
        <taxon>Paraburkholderia</taxon>
    </lineage>
</organism>
<name>A0ABX2BZ24_9BURK</name>
<dbReference type="CDD" id="cd02213">
    <property type="entry name" value="cupin_PMI_typeII_C"/>
    <property type="match status" value="1"/>
</dbReference>
<feature type="domain" description="Mannose-6-phosphate isomerase type II C-terminal" evidence="2">
    <location>
        <begin position="410"/>
        <end position="521"/>
    </location>
</feature>
<dbReference type="Proteomes" id="UP000652198">
    <property type="component" value="Unassembled WGS sequence"/>
</dbReference>
<gene>
    <name evidence="4" type="ORF">GNZ12_07055</name>
    <name evidence="5" type="ORF">GNZ12_33180</name>
</gene>
<evidence type="ECO:0000313" key="5">
    <source>
        <dbReference type="EMBL" id="NPT46089.1"/>
    </source>
</evidence>
<evidence type="ECO:0000313" key="4">
    <source>
        <dbReference type="EMBL" id="NPT41079.1"/>
    </source>
</evidence>
<dbReference type="Gene3D" id="3.90.550.10">
    <property type="entry name" value="Spore Coat Polysaccharide Biosynthesis Protein SpsA, Chain A"/>
    <property type="match status" value="1"/>
</dbReference>
<dbReference type="Pfam" id="PF00483">
    <property type="entry name" value="NTP_transferase"/>
    <property type="match status" value="1"/>
</dbReference>
<dbReference type="InterPro" id="IPR054566">
    <property type="entry name" value="ManC/GMP-like_b-helix"/>
</dbReference>
<dbReference type="Gene3D" id="2.60.120.10">
    <property type="entry name" value="Jelly Rolls"/>
    <property type="match status" value="1"/>
</dbReference>
<dbReference type="PANTHER" id="PTHR46390:SF1">
    <property type="entry name" value="MANNOSE-1-PHOSPHATE GUANYLYLTRANSFERASE"/>
    <property type="match status" value="1"/>
</dbReference>
<dbReference type="RefSeq" id="WP_172309667.1">
    <property type="nucleotide sequence ID" value="NZ_WOEY01000027.1"/>
</dbReference>
<dbReference type="InterPro" id="IPR029044">
    <property type="entry name" value="Nucleotide-diphossugar_trans"/>
</dbReference>
<evidence type="ECO:0000259" key="3">
    <source>
        <dbReference type="Pfam" id="PF22640"/>
    </source>
</evidence>
<dbReference type="CDD" id="cd02509">
    <property type="entry name" value="GDP-M1P_Guanylyltransferase"/>
    <property type="match status" value="1"/>
</dbReference>
<evidence type="ECO:0000259" key="1">
    <source>
        <dbReference type="Pfam" id="PF00483"/>
    </source>
</evidence>
<dbReference type="SUPFAM" id="SSF53448">
    <property type="entry name" value="Nucleotide-diphospho-sugar transferases"/>
    <property type="match status" value="1"/>
</dbReference>
<reference evidence="5 6" key="1">
    <citation type="submission" date="2019-11" db="EMBL/GenBank/DDBJ databases">
        <title>Metabolism of dissolved organic matter in forest soils.</title>
        <authorList>
            <person name="Cyle K.T."/>
            <person name="Wilhelm R.C."/>
            <person name="Martinez C.E."/>
        </authorList>
    </citation>
    <scope>NUCLEOTIDE SEQUENCE [LARGE SCALE GENOMIC DNA]</scope>
    <source>
        <strain evidence="5 6">1N</strain>
    </source>
</reference>
<dbReference type="InterPro" id="IPR014710">
    <property type="entry name" value="RmlC-like_jellyroll"/>
</dbReference>
<feature type="domain" description="Nucleotidyl transferase" evidence="1">
    <location>
        <begin position="31"/>
        <end position="342"/>
    </location>
</feature>
<dbReference type="InterPro" id="IPR005835">
    <property type="entry name" value="NTP_transferase_dom"/>
</dbReference>
<keyword evidence="6" id="KW-1185">Reference proteome</keyword>
<dbReference type="InterPro" id="IPR049577">
    <property type="entry name" value="GMPP_N"/>
</dbReference>
<dbReference type="Pfam" id="PF01050">
    <property type="entry name" value="MannoseP_isomer"/>
    <property type="match status" value="1"/>
</dbReference>
<dbReference type="InterPro" id="IPR011051">
    <property type="entry name" value="RmlC_Cupin_sf"/>
</dbReference>
<evidence type="ECO:0000313" key="6">
    <source>
        <dbReference type="Proteomes" id="UP000652198"/>
    </source>
</evidence>
<dbReference type="PANTHER" id="PTHR46390">
    <property type="entry name" value="MANNOSE-1-PHOSPHATE GUANYLYLTRANSFERASE"/>
    <property type="match status" value="1"/>
</dbReference>
<dbReference type="SUPFAM" id="SSF51182">
    <property type="entry name" value="RmlC-like cupins"/>
    <property type="match status" value="1"/>
</dbReference>
<accession>A0ABX2BZ24</accession>
<comment type="caution">
    <text evidence="5">The sequence shown here is derived from an EMBL/GenBank/DDBJ whole genome shotgun (WGS) entry which is preliminary data.</text>
</comment>
<dbReference type="InterPro" id="IPR001538">
    <property type="entry name" value="Man6P_isomerase-2_C"/>
</dbReference>
<feature type="domain" description="MannoseP isomerase/GMP-like beta-helix" evidence="3">
    <location>
        <begin position="362"/>
        <end position="402"/>
    </location>
</feature>